<dbReference type="PANTHER" id="PTHR24320">
    <property type="entry name" value="RETINOL DEHYDROGENASE"/>
    <property type="match status" value="1"/>
</dbReference>
<dbReference type="InterPro" id="IPR002347">
    <property type="entry name" value="SDR_fam"/>
</dbReference>
<dbReference type="PANTHER" id="PTHR24320:SF236">
    <property type="entry name" value="SHORT-CHAIN DEHYDROGENASE-RELATED"/>
    <property type="match status" value="1"/>
</dbReference>
<keyword evidence="2" id="KW-0521">NADP</keyword>
<proteinExistence type="inferred from homology"/>
<evidence type="ECO:0000256" key="2">
    <source>
        <dbReference type="ARBA" id="ARBA00022857"/>
    </source>
</evidence>
<dbReference type="AlphaFoldDB" id="A0A8H4RS73"/>
<gene>
    <name evidence="5" type="ORF">G7Y89_g3662</name>
</gene>
<name>A0A8H4RS73_9HELO</name>
<dbReference type="GO" id="GO:0016491">
    <property type="term" value="F:oxidoreductase activity"/>
    <property type="evidence" value="ECO:0007669"/>
    <property type="project" value="UniProtKB-KW"/>
</dbReference>
<keyword evidence="3" id="KW-0560">Oxidoreductase</keyword>
<evidence type="ECO:0000256" key="1">
    <source>
        <dbReference type="ARBA" id="ARBA00006484"/>
    </source>
</evidence>
<dbReference type="OrthoDB" id="191139at2759"/>
<dbReference type="InterPro" id="IPR036291">
    <property type="entry name" value="NAD(P)-bd_dom_sf"/>
</dbReference>
<dbReference type="SMART" id="SM00822">
    <property type="entry name" value="PKS_KR"/>
    <property type="match status" value="1"/>
</dbReference>
<evidence type="ECO:0000256" key="3">
    <source>
        <dbReference type="ARBA" id="ARBA00023002"/>
    </source>
</evidence>
<organism evidence="5 6">
    <name type="scientific">Cudoniella acicularis</name>
    <dbReference type="NCBI Taxonomy" id="354080"/>
    <lineage>
        <taxon>Eukaryota</taxon>
        <taxon>Fungi</taxon>
        <taxon>Dikarya</taxon>
        <taxon>Ascomycota</taxon>
        <taxon>Pezizomycotina</taxon>
        <taxon>Leotiomycetes</taxon>
        <taxon>Helotiales</taxon>
        <taxon>Tricladiaceae</taxon>
        <taxon>Cudoniella</taxon>
    </lineage>
</organism>
<dbReference type="InterPro" id="IPR057326">
    <property type="entry name" value="KR_dom"/>
</dbReference>
<keyword evidence="6" id="KW-1185">Reference proteome</keyword>
<dbReference type="Pfam" id="PF00106">
    <property type="entry name" value="adh_short"/>
    <property type="match status" value="1"/>
</dbReference>
<sequence length="219" mass="24130">MAATWGEMSPPSTAFTEENIPSQERRVFLITGGSAGIGYEVAKILYHLNRRVYITSRNADSTKKAITSIKASKPHPSQAIESGSGSLHYLILDMNDLSTTKATAEEFLSRERRPDVLWHNVGVMAVDNPEQKTAQGYHQQLGISGFGTFLFHQLLSPLILKTASMPRTSRYSVRAIFVSSSAHRASPTPDGVNWDDINFTKSERTASSGRSNNMAKARQ</sequence>
<dbReference type="SUPFAM" id="SSF51735">
    <property type="entry name" value="NAD(P)-binding Rossmann-fold domains"/>
    <property type="match status" value="1"/>
</dbReference>
<evidence type="ECO:0000313" key="5">
    <source>
        <dbReference type="EMBL" id="KAF4634456.1"/>
    </source>
</evidence>
<reference evidence="5 6" key="1">
    <citation type="submission" date="2020-03" db="EMBL/GenBank/DDBJ databases">
        <title>Draft Genome Sequence of Cudoniella acicularis.</title>
        <authorList>
            <person name="Buettner E."/>
            <person name="Kellner H."/>
        </authorList>
    </citation>
    <scope>NUCLEOTIDE SEQUENCE [LARGE SCALE GENOMIC DNA]</scope>
    <source>
        <strain evidence="5 6">DSM 108380</strain>
    </source>
</reference>
<evidence type="ECO:0000313" key="6">
    <source>
        <dbReference type="Proteomes" id="UP000566819"/>
    </source>
</evidence>
<dbReference type="EMBL" id="JAAMPI010000184">
    <property type="protein sequence ID" value="KAF4634456.1"/>
    <property type="molecule type" value="Genomic_DNA"/>
</dbReference>
<evidence type="ECO:0000259" key="4">
    <source>
        <dbReference type="SMART" id="SM00822"/>
    </source>
</evidence>
<dbReference type="PRINTS" id="PR00081">
    <property type="entry name" value="GDHRDH"/>
</dbReference>
<dbReference type="Gene3D" id="3.40.50.720">
    <property type="entry name" value="NAD(P)-binding Rossmann-like Domain"/>
    <property type="match status" value="1"/>
</dbReference>
<protein>
    <recommendedName>
        <fullName evidence="4">Ketoreductase domain-containing protein</fullName>
    </recommendedName>
</protein>
<feature type="domain" description="Ketoreductase" evidence="4">
    <location>
        <begin position="26"/>
        <end position="200"/>
    </location>
</feature>
<comment type="caution">
    <text evidence="5">The sequence shown here is derived from an EMBL/GenBank/DDBJ whole genome shotgun (WGS) entry which is preliminary data.</text>
</comment>
<comment type="similarity">
    <text evidence="1">Belongs to the short-chain dehydrogenases/reductases (SDR) family.</text>
</comment>
<accession>A0A8H4RS73</accession>
<dbReference type="Proteomes" id="UP000566819">
    <property type="component" value="Unassembled WGS sequence"/>
</dbReference>